<accession>A0ABR1JP23</accession>
<keyword evidence="2" id="KW-1185">Reference proteome</keyword>
<sequence>MGSDRIPPLAPSRHAQLRAYAIRFTTEEIRSIPEYQSRRLIRPRDAENTNSENTDLLPPLAIVHLLSNKLTKVWPKARRGIVTIRGQGDSRTDGCAVVLADNSTRAAREIPTPEQLEEIQKLLGTTRKPR</sequence>
<dbReference type="Proteomes" id="UP001498398">
    <property type="component" value="Unassembled WGS sequence"/>
</dbReference>
<organism evidence="1 2">
    <name type="scientific">Marasmiellus scandens</name>
    <dbReference type="NCBI Taxonomy" id="2682957"/>
    <lineage>
        <taxon>Eukaryota</taxon>
        <taxon>Fungi</taxon>
        <taxon>Dikarya</taxon>
        <taxon>Basidiomycota</taxon>
        <taxon>Agaricomycotina</taxon>
        <taxon>Agaricomycetes</taxon>
        <taxon>Agaricomycetidae</taxon>
        <taxon>Agaricales</taxon>
        <taxon>Marasmiineae</taxon>
        <taxon>Omphalotaceae</taxon>
        <taxon>Marasmiellus</taxon>
    </lineage>
</organism>
<dbReference type="EMBL" id="JBANRG010000011">
    <property type="protein sequence ID" value="KAK7462261.1"/>
    <property type="molecule type" value="Genomic_DNA"/>
</dbReference>
<proteinExistence type="predicted"/>
<protein>
    <submittedName>
        <fullName evidence="1">Uncharacterized protein</fullName>
    </submittedName>
</protein>
<gene>
    <name evidence="1" type="ORF">VKT23_007862</name>
</gene>
<evidence type="ECO:0000313" key="1">
    <source>
        <dbReference type="EMBL" id="KAK7462261.1"/>
    </source>
</evidence>
<name>A0ABR1JP23_9AGAR</name>
<evidence type="ECO:0000313" key="2">
    <source>
        <dbReference type="Proteomes" id="UP001498398"/>
    </source>
</evidence>
<reference evidence="1 2" key="1">
    <citation type="submission" date="2024-01" db="EMBL/GenBank/DDBJ databases">
        <title>A draft genome for the cacao thread blight pathogen Marasmiellus scandens.</title>
        <authorList>
            <person name="Baruah I.K."/>
            <person name="Leung J."/>
            <person name="Bukari Y."/>
            <person name="Amoako-Attah I."/>
            <person name="Meinhardt L.W."/>
            <person name="Bailey B.A."/>
            <person name="Cohen S.P."/>
        </authorList>
    </citation>
    <scope>NUCLEOTIDE SEQUENCE [LARGE SCALE GENOMIC DNA]</scope>
    <source>
        <strain evidence="1 2">GH-19</strain>
    </source>
</reference>
<comment type="caution">
    <text evidence="1">The sequence shown here is derived from an EMBL/GenBank/DDBJ whole genome shotgun (WGS) entry which is preliminary data.</text>
</comment>